<organism evidence="1 2">
    <name type="scientific">Panagrolaimus sp. ES5</name>
    <dbReference type="NCBI Taxonomy" id="591445"/>
    <lineage>
        <taxon>Eukaryota</taxon>
        <taxon>Metazoa</taxon>
        <taxon>Ecdysozoa</taxon>
        <taxon>Nematoda</taxon>
        <taxon>Chromadorea</taxon>
        <taxon>Rhabditida</taxon>
        <taxon>Tylenchina</taxon>
        <taxon>Panagrolaimomorpha</taxon>
        <taxon>Panagrolaimoidea</taxon>
        <taxon>Panagrolaimidae</taxon>
        <taxon>Panagrolaimus</taxon>
    </lineage>
</organism>
<protein>
    <submittedName>
        <fullName evidence="2">C3H1-type domain-containing protein</fullName>
    </submittedName>
</protein>
<dbReference type="Proteomes" id="UP000887579">
    <property type="component" value="Unplaced"/>
</dbReference>
<accession>A0AC34EZK8</accession>
<reference evidence="2" key="1">
    <citation type="submission" date="2022-11" db="UniProtKB">
        <authorList>
            <consortium name="WormBaseParasite"/>
        </authorList>
    </citation>
    <scope>IDENTIFICATION</scope>
</reference>
<sequence length="916" mass="100838">MTAVVALQNRMSHEYDKEMSYISSTNNDEVTENNGSESKLDETKNEDIEMTAEPSLESMGLQPEAEEDSTTEKIVSPKASTKRKSDHKPKTLCEELLGEVSQSQQDAIDRISSKEGLIQMKKWLENATNGQQNKHLCMLLAQCWRAKIETPLLLSDTGIAKFVRDLKKHPEKDVKQTSGEVLKKWKSDVARDESNKLKAAAAAKASATRPAASAVTSKSAAPVASKSAAAAQVSSSVPSKPQTSTPVVPKIEKKKEAISRPKTARTKNTKFRKTAPGSAVVSNSFMNALSAGSSVNAVELQKKRKKPPPVIDLPSNSPLEPVTVTTPAATAPPSSTVSESDPNGPNPSRVPAFGAKRRIHFADDKGEELVLIKYIENVLLNKTHRLSADMKHADAESERISMKQRKTDVEMEEDEDMQIEMQNNAEDDRIWQPSAYCNPGVKEFCCELVEEENIREGSAMGLFVPQPDVPIEHSADPDNIDYAYTKFREPENIPVDFVSEEISEQEAMEVDDAPASPDTLSANLPSTVSPTVAPVSTYTSPPPVSTPSSIASAFEIIAFDVHGGGHAKTPRPPPRQLPVPFPLNLPNYSVPPPSIISPKAPPQPVPAPAEELVILADQPSKLNAPRLSNPAINVQSLLQKMSGKGKTLDDYLEKVKTTTTKAPVSNVHSSFTSAASTIVPNFSVPPPPIVHPVAASDDLQIIDNVDIHKSMPINAPQKQPQFGQQMAPPSRQQPLRPPPGSSGKVCNFFLKGSCTFGNNCYNEHPQPQQQPMDFRTSTNSRFNNRGRGAGNSRGGRFNPSINKAAFNSSSQNNSEASQEQDNFYRSRKRNDEYRGGRPRNRSRTRSPSPRRSNRRRSRSKEESPERYRRRRSRSRSRSSSPENNKEDYRRSGRRRSRTRSTSRSPIRSRSQSPDRS</sequence>
<evidence type="ECO:0000313" key="1">
    <source>
        <dbReference type="Proteomes" id="UP000887579"/>
    </source>
</evidence>
<evidence type="ECO:0000313" key="2">
    <source>
        <dbReference type="WBParaSite" id="ES5_v2.g10207.t1"/>
    </source>
</evidence>
<dbReference type="WBParaSite" id="ES5_v2.g10207.t1">
    <property type="protein sequence ID" value="ES5_v2.g10207.t1"/>
    <property type="gene ID" value="ES5_v2.g10207"/>
</dbReference>
<proteinExistence type="predicted"/>
<name>A0AC34EZK8_9BILA</name>